<feature type="compositionally biased region" description="Basic and acidic residues" evidence="1">
    <location>
        <begin position="96"/>
        <end position="106"/>
    </location>
</feature>
<evidence type="ECO:0000256" key="1">
    <source>
        <dbReference type="SAM" id="MobiDB-lite"/>
    </source>
</evidence>
<dbReference type="EMBL" id="CAJVQB010079136">
    <property type="protein sequence ID" value="CAG8845336.1"/>
    <property type="molecule type" value="Genomic_DNA"/>
</dbReference>
<protein>
    <submittedName>
        <fullName evidence="2">44693_t:CDS:1</fullName>
    </submittedName>
</protein>
<reference evidence="2 3" key="1">
    <citation type="submission" date="2021-06" db="EMBL/GenBank/DDBJ databases">
        <authorList>
            <person name="Kallberg Y."/>
            <person name="Tangrot J."/>
            <person name="Rosling A."/>
        </authorList>
    </citation>
    <scope>NUCLEOTIDE SEQUENCE [LARGE SCALE GENOMIC DNA]</scope>
    <source>
        <strain evidence="2 3">120-4 pot B 10/14</strain>
    </source>
</reference>
<comment type="caution">
    <text evidence="2">The sequence shown here is derived from an EMBL/GenBank/DDBJ whole genome shotgun (WGS) entry which is preliminary data.</text>
</comment>
<name>A0ABN7X0V8_GIGMA</name>
<organism evidence="2 3">
    <name type="scientific">Gigaspora margarita</name>
    <dbReference type="NCBI Taxonomy" id="4874"/>
    <lineage>
        <taxon>Eukaryota</taxon>
        <taxon>Fungi</taxon>
        <taxon>Fungi incertae sedis</taxon>
        <taxon>Mucoromycota</taxon>
        <taxon>Glomeromycotina</taxon>
        <taxon>Glomeromycetes</taxon>
        <taxon>Diversisporales</taxon>
        <taxon>Gigasporaceae</taxon>
        <taxon>Gigaspora</taxon>
    </lineage>
</organism>
<feature type="compositionally biased region" description="Low complexity" evidence="1">
    <location>
        <begin position="1"/>
        <end position="18"/>
    </location>
</feature>
<evidence type="ECO:0000313" key="2">
    <source>
        <dbReference type="EMBL" id="CAG8845336.1"/>
    </source>
</evidence>
<feature type="region of interest" description="Disordered" evidence="1">
    <location>
        <begin position="86"/>
        <end position="106"/>
    </location>
</feature>
<keyword evidence="3" id="KW-1185">Reference proteome</keyword>
<proteinExistence type="predicted"/>
<sequence>MSTNDSTTPKTNDTTTPKINDSTTTLGLIIVILPKSSILPPQPHSTQDLDKKYLIPIVYTEIEETDMVNDLDYDPDKEHNLDNYMWFGAGDTDCSDQERYDRGEIE</sequence>
<dbReference type="Proteomes" id="UP000789901">
    <property type="component" value="Unassembled WGS sequence"/>
</dbReference>
<accession>A0ABN7X0V8</accession>
<evidence type="ECO:0000313" key="3">
    <source>
        <dbReference type="Proteomes" id="UP000789901"/>
    </source>
</evidence>
<feature type="region of interest" description="Disordered" evidence="1">
    <location>
        <begin position="1"/>
        <end position="21"/>
    </location>
</feature>
<gene>
    <name evidence="2" type="ORF">GMARGA_LOCUS37582</name>
</gene>